<gene>
    <name evidence="2" type="ORF">TVAG_167150</name>
</gene>
<evidence type="ECO:0000313" key="2">
    <source>
        <dbReference type="EMBL" id="EAY21340.1"/>
    </source>
</evidence>
<organism evidence="2 3">
    <name type="scientific">Trichomonas vaginalis (strain ATCC PRA-98 / G3)</name>
    <dbReference type="NCBI Taxonomy" id="412133"/>
    <lineage>
        <taxon>Eukaryota</taxon>
        <taxon>Metamonada</taxon>
        <taxon>Parabasalia</taxon>
        <taxon>Trichomonadida</taxon>
        <taxon>Trichomonadidae</taxon>
        <taxon>Trichomonas</taxon>
    </lineage>
</organism>
<evidence type="ECO:0000313" key="3">
    <source>
        <dbReference type="Proteomes" id="UP000001542"/>
    </source>
</evidence>
<dbReference type="InParanoid" id="A2DEC2"/>
<dbReference type="InterPro" id="IPR002110">
    <property type="entry name" value="Ankyrin_rpt"/>
</dbReference>
<dbReference type="AlphaFoldDB" id="A2DEC2"/>
<dbReference type="STRING" id="5722.A2DEC2"/>
<dbReference type="SMR" id="A2DEC2"/>
<feature type="repeat" description="ANK" evidence="1">
    <location>
        <begin position="280"/>
        <end position="312"/>
    </location>
</feature>
<dbReference type="PANTHER" id="PTHR24164">
    <property type="entry name" value="RELA-ASSOCIATED INHIBITOR"/>
    <property type="match status" value="1"/>
</dbReference>
<dbReference type="VEuPathDB" id="TrichDB:TVAG_167150"/>
<dbReference type="InterPro" id="IPR036770">
    <property type="entry name" value="Ankyrin_rpt-contain_sf"/>
</dbReference>
<dbReference type="eggNOG" id="KOG4177">
    <property type="taxonomic scope" value="Eukaryota"/>
</dbReference>
<dbReference type="GO" id="GO:0006355">
    <property type="term" value="P:regulation of DNA-templated transcription"/>
    <property type="evidence" value="ECO:0007669"/>
    <property type="project" value="InterPro"/>
</dbReference>
<dbReference type="SUPFAM" id="SSF48403">
    <property type="entry name" value="Ankyrin repeat"/>
    <property type="match status" value="1"/>
</dbReference>
<reference evidence="2" key="1">
    <citation type="submission" date="2006-10" db="EMBL/GenBank/DDBJ databases">
        <authorList>
            <person name="Amadeo P."/>
            <person name="Zhao Q."/>
            <person name="Wortman J."/>
            <person name="Fraser-Liggett C."/>
            <person name="Carlton J."/>
        </authorList>
    </citation>
    <scope>NUCLEOTIDE SEQUENCE</scope>
    <source>
        <strain evidence="2">G3</strain>
    </source>
</reference>
<dbReference type="InterPro" id="IPR028320">
    <property type="entry name" value="iASPP"/>
</dbReference>
<accession>A2DEC2</accession>
<dbReference type="VEuPathDB" id="TrichDB:TVAGG3_0175510"/>
<dbReference type="PANTHER" id="PTHR24164:SF4">
    <property type="entry name" value="RELA-ASSOCIATED INHIBITOR"/>
    <property type="match status" value="1"/>
</dbReference>
<dbReference type="EMBL" id="DS113191">
    <property type="protein sequence ID" value="EAY21340.1"/>
    <property type="molecule type" value="Genomic_DNA"/>
</dbReference>
<evidence type="ECO:0000256" key="1">
    <source>
        <dbReference type="PROSITE-ProRule" id="PRU00023"/>
    </source>
</evidence>
<protein>
    <submittedName>
        <fullName evidence="2">Tankyrase, putative</fullName>
    </submittedName>
</protein>
<keyword evidence="1" id="KW-0040">ANK repeat</keyword>
<dbReference type="Proteomes" id="UP000001542">
    <property type="component" value="Unassembled WGS sequence"/>
</dbReference>
<dbReference type="PROSITE" id="PS50088">
    <property type="entry name" value="ANK_REPEAT"/>
    <property type="match status" value="1"/>
</dbReference>
<name>A2DEC2_TRIV3</name>
<keyword evidence="3" id="KW-1185">Reference proteome</keyword>
<dbReference type="SMART" id="SM00248">
    <property type="entry name" value="ANK"/>
    <property type="match status" value="3"/>
</dbReference>
<dbReference type="RefSeq" id="XP_001582326.1">
    <property type="nucleotide sequence ID" value="XM_001582276.1"/>
</dbReference>
<dbReference type="Gene3D" id="1.25.40.20">
    <property type="entry name" value="Ankyrin repeat-containing domain"/>
    <property type="match status" value="1"/>
</dbReference>
<sequence>MSSNKVCDVLHLDSTSTSLALTLNLLCNDTLQIISNLFKNGKTVFENDRNHNRDIFEIGRAIGNEKMIKIFSDFVNSYPEITIQNFYDFYDIATVQNDTLKMNECITFFASKMRSLNTEYIIDTTKIYGYDFLEGVLTSKSLKISTQDSLCKIIISLSMYDIVFFELLKYIKVEFCSKDVIEEISNFAEENKLKSVSSQVFKRALLHLPTICQKLEISSINEYHRNDLSNENIRKLMILSKTVENSHKIYYILEKASNEEDLSTIKFAVEKKYSDVYDTYGYNMILLAASKDNLGLVKQLFYYGADMKSKSKFNRTVLHWFCIKGNLEGVKFAHHFININAMDTWKYTPLHEAVYHENYYVCAYLCSKPTIDKYAKNDENKTPLSVAKDCKCRCIEVLLRGKGFPE</sequence>
<proteinExistence type="predicted"/>
<dbReference type="KEGG" id="tva:5466888"/>
<reference evidence="2" key="2">
    <citation type="journal article" date="2007" name="Science">
        <title>Draft genome sequence of the sexually transmitted pathogen Trichomonas vaginalis.</title>
        <authorList>
            <person name="Carlton J.M."/>
            <person name="Hirt R.P."/>
            <person name="Silva J.C."/>
            <person name="Delcher A.L."/>
            <person name="Schatz M."/>
            <person name="Zhao Q."/>
            <person name="Wortman J.R."/>
            <person name="Bidwell S.L."/>
            <person name="Alsmark U.C.M."/>
            <person name="Besteiro S."/>
            <person name="Sicheritz-Ponten T."/>
            <person name="Noel C.J."/>
            <person name="Dacks J.B."/>
            <person name="Foster P.G."/>
            <person name="Simillion C."/>
            <person name="Van de Peer Y."/>
            <person name="Miranda-Saavedra D."/>
            <person name="Barton G.J."/>
            <person name="Westrop G.D."/>
            <person name="Mueller S."/>
            <person name="Dessi D."/>
            <person name="Fiori P.L."/>
            <person name="Ren Q."/>
            <person name="Paulsen I."/>
            <person name="Zhang H."/>
            <person name="Bastida-Corcuera F.D."/>
            <person name="Simoes-Barbosa A."/>
            <person name="Brown M.T."/>
            <person name="Hayes R.D."/>
            <person name="Mukherjee M."/>
            <person name="Okumura C.Y."/>
            <person name="Schneider R."/>
            <person name="Smith A.J."/>
            <person name="Vanacova S."/>
            <person name="Villalvazo M."/>
            <person name="Haas B.J."/>
            <person name="Pertea M."/>
            <person name="Feldblyum T.V."/>
            <person name="Utterback T.R."/>
            <person name="Shu C.L."/>
            <person name="Osoegawa K."/>
            <person name="de Jong P.J."/>
            <person name="Hrdy I."/>
            <person name="Horvathova L."/>
            <person name="Zubacova Z."/>
            <person name="Dolezal P."/>
            <person name="Malik S.B."/>
            <person name="Logsdon J.M. Jr."/>
            <person name="Henze K."/>
            <person name="Gupta A."/>
            <person name="Wang C.C."/>
            <person name="Dunne R.L."/>
            <person name="Upcroft J.A."/>
            <person name="Upcroft P."/>
            <person name="White O."/>
            <person name="Salzberg S.L."/>
            <person name="Tang P."/>
            <person name="Chiu C.-H."/>
            <person name="Lee Y.-S."/>
            <person name="Embley T.M."/>
            <person name="Coombs G.H."/>
            <person name="Mottram J.C."/>
            <person name="Tachezy J."/>
            <person name="Fraser-Liggett C.M."/>
            <person name="Johnson P.J."/>
        </authorList>
    </citation>
    <scope>NUCLEOTIDE SEQUENCE [LARGE SCALE GENOMIC DNA]</scope>
    <source>
        <strain evidence="2">G3</strain>
    </source>
</reference>
<dbReference type="Pfam" id="PF12796">
    <property type="entry name" value="Ank_2"/>
    <property type="match status" value="1"/>
</dbReference>